<dbReference type="InterPro" id="IPR021778">
    <property type="entry name" value="Se/S_carrier-like"/>
</dbReference>
<comment type="caution">
    <text evidence="2">The sequence shown here is derived from an EMBL/GenBank/DDBJ whole genome shotgun (WGS) entry which is preliminary data.</text>
</comment>
<dbReference type="Pfam" id="PF11823">
    <property type="entry name" value="Se_S_carrier"/>
    <property type="match status" value="1"/>
</dbReference>
<accession>A0ABS1IXB9</accession>
<feature type="domain" description="Putative Se/S carrier protein-like" evidence="1">
    <location>
        <begin position="3"/>
        <end position="73"/>
    </location>
</feature>
<sequence length="86" mass="9622">MKNYYILFANYTEGLLLQDILKANGHKARISPTPRTIQGSVPCGMSLLVNEEDIEGVRACIRENKAAYTNIVETECQINAGRNKFC</sequence>
<evidence type="ECO:0000313" key="3">
    <source>
        <dbReference type="Proteomes" id="UP000604730"/>
    </source>
</evidence>
<organism evidence="2 3">
    <name type="scientific">Catonella massiliensis</name>
    <dbReference type="NCBI Taxonomy" id="2799636"/>
    <lineage>
        <taxon>Bacteria</taxon>
        <taxon>Bacillati</taxon>
        <taxon>Bacillota</taxon>
        <taxon>Clostridia</taxon>
        <taxon>Lachnospirales</taxon>
        <taxon>Lachnospiraceae</taxon>
        <taxon>Catonella</taxon>
    </lineage>
</organism>
<proteinExistence type="predicted"/>
<gene>
    <name evidence="2" type="ORF">JJN12_01905</name>
</gene>
<dbReference type="EMBL" id="JAEPRJ010000001">
    <property type="protein sequence ID" value="MBK5896541.1"/>
    <property type="molecule type" value="Genomic_DNA"/>
</dbReference>
<dbReference type="Proteomes" id="UP000604730">
    <property type="component" value="Unassembled WGS sequence"/>
</dbReference>
<evidence type="ECO:0000313" key="2">
    <source>
        <dbReference type="EMBL" id="MBK5896541.1"/>
    </source>
</evidence>
<protein>
    <submittedName>
        <fullName evidence="2">DUF3343 domain-containing protein</fullName>
    </submittedName>
</protein>
<keyword evidence="3" id="KW-1185">Reference proteome</keyword>
<name>A0ABS1IXB9_9FIRM</name>
<reference evidence="2 3" key="1">
    <citation type="submission" date="2021-01" db="EMBL/GenBank/DDBJ databases">
        <title>Isolation and description of Catonella massiliensis sp. nov., a novel Catonella species, isolated from a stable periodontitis subject.</title>
        <authorList>
            <person name="Antezack A."/>
            <person name="Boxberger M."/>
            <person name="La Scola B."/>
            <person name="Monnet-Corti V."/>
        </authorList>
    </citation>
    <scope>NUCLEOTIDE SEQUENCE [LARGE SCALE GENOMIC DNA]</scope>
    <source>
        <strain evidence="2 3">Marseille-Q4567</strain>
    </source>
</reference>
<evidence type="ECO:0000259" key="1">
    <source>
        <dbReference type="Pfam" id="PF11823"/>
    </source>
</evidence>
<dbReference type="RefSeq" id="WP_208428106.1">
    <property type="nucleotide sequence ID" value="NZ_JAEPRJ010000001.1"/>
</dbReference>